<dbReference type="AlphaFoldDB" id="A0A1C4YR94"/>
<dbReference type="InterPro" id="IPR010998">
    <property type="entry name" value="Integrase_recombinase_N"/>
</dbReference>
<dbReference type="Proteomes" id="UP000199375">
    <property type="component" value="Unassembled WGS sequence"/>
</dbReference>
<dbReference type="InterPro" id="IPR011010">
    <property type="entry name" value="DNA_brk_join_enz"/>
</dbReference>
<dbReference type="PANTHER" id="PTHR30349:SF81">
    <property type="entry name" value="TYROSINE RECOMBINASE XERC"/>
    <property type="match status" value="1"/>
</dbReference>
<dbReference type="PROSITE" id="PS51898">
    <property type="entry name" value="TYR_RECOMBINASE"/>
    <property type="match status" value="1"/>
</dbReference>
<dbReference type="GO" id="GO:0015074">
    <property type="term" value="P:DNA integration"/>
    <property type="evidence" value="ECO:0007669"/>
    <property type="project" value="UniProtKB-KW"/>
</dbReference>
<protein>
    <submittedName>
        <fullName evidence="7">Phage integrase, N-terminal SAM-like domain</fullName>
    </submittedName>
</protein>
<dbReference type="RefSeq" id="WP_176734481.1">
    <property type="nucleotide sequence ID" value="NZ_FMCW01000068.1"/>
</dbReference>
<keyword evidence="3" id="KW-0233">DNA recombination</keyword>
<dbReference type="Pfam" id="PF00589">
    <property type="entry name" value="Phage_integrase"/>
    <property type="match status" value="1"/>
</dbReference>
<dbReference type="SUPFAM" id="SSF56349">
    <property type="entry name" value="DNA breaking-rejoining enzymes"/>
    <property type="match status" value="1"/>
</dbReference>
<dbReference type="PANTHER" id="PTHR30349">
    <property type="entry name" value="PHAGE INTEGRASE-RELATED"/>
    <property type="match status" value="1"/>
</dbReference>
<reference evidence="7 8" key="1">
    <citation type="submission" date="2016-06" db="EMBL/GenBank/DDBJ databases">
        <authorList>
            <person name="Kjaerup R.B."/>
            <person name="Dalgaard T.S."/>
            <person name="Juul-Madsen H.R."/>
        </authorList>
    </citation>
    <scope>NUCLEOTIDE SEQUENCE [LARGE SCALE GENOMIC DNA]</scope>
    <source>
        <strain evidence="7 8">DSM 45626</strain>
    </source>
</reference>
<feature type="domain" description="Tyr recombinase" evidence="5">
    <location>
        <begin position="172"/>
        <end position="427"/>
    </location>
</feature>
<dbReference type="InterPro" id="IPR013762">
    <property type="entry name" value="Integrase-like_cat_sf"/>
</dbReference>
<evidence type="ECO:0000313" key="7">
    <source>
        <dbReference type="EMBL" id="SCF23293.1"/>
    </source>
</evidence>
<keyword evidence="1" id="KW-0229">DNA integration</keyword>
<dbReference type="GO" id="GO:0003677">
    <property type="term" value="F:DNA binding"/>
    <property type="evidence" value="ECO:0007669"/>
    <property type="project" value="UniProtKB-UniRule"/>
</dbReference>
<accession>A0A1C4YR94</accession>
<evidence type="ECO:0000259" key="5">
    <source>
        <dbReference type="PROSITE" id="PS51898"/>
    </source>
</evidence>
<evidence type="ECO:0000256" key="3">
    <source>
        <dbReference type="ARBA" id="ARBA00023172"/>
    </source>
</evidence>
<dbReference type="GO" id="GO:0006310">
    <property type="term" value="P:DNA recombination"/>
    <property type="evidence" value="ECO:0007669"/>
    <property type="project" value="UniProtKB-KW"/>
</dbReference>
<evidence type="ECO:0000256" key="2">
    <source>
        <dbReference type="ARBA" id="ARBA00023125"/>
    </source>
</evidence>
<dbReference type="EMBL" id="FMCW01000068">
    <property type="protein sequence ID" value="SCF23293.1"/>
    <property type="molecule type" value="Genomic_DNA"/>
</dbReference>
<dbReference type="PROSITE" id="PS51900">
    <property type="entry name" value="CB"/>
    <property type="match status" value="1"/>
</dbReference>
<name>A0A1C4YR94_9ACTN</name>
<dbReference type="InterPro" id="IPR044068">
    <property type="entry name" value="CB"/>
</dbReference>
<evidence type="ECO:0000256" key="4">
    <source>
        <dbReference type="PROSITE-ProRule" id="PRU01248"/>
    </source>
</evidence>
<keyword evidence="2 4" id="KW-0238">DNA-binding</keyword>
<gene>
    <name evidence="7" type="ORF">GA0070558_1688</name>
</gene>
<dbReference type="Gene3D" id="1.10.150.130">
    <property type="match status" value="1"/>
</dbReference>
<evidence type="ECO:0000259" key="6">
    <source>
        <dbReference type="PROSITE" id="PS51900"/>
    </source>
</evidence>
<dbReference type="InterPro" id="IPR002104">
    <property type="entry name" value="Integrase_catalytic"/>
</dbReference>
<dbReference type="Gene3D" id="1.10.443.10">
    <property type="entry name" value="Intergrase catalytic core"/>
    <property type="match status" value="1"/>
</dbReference>
<organism evidence="7 8">
    <name type="scientific">Micromonospora haikouensis</name>
    <dbReference type="NCBI Taxonomy" id="686309"/>
    <lineage>
        <taxon>Bacteria</taxon>
        <taxon>Bacillati</taxon>
        <taxon>Actinomycetota</taxon>
        <taxon>Actinomycetes</taxon>
        <taxon>Micromonosporales</taxon>
        <taxon>Micromonosporaceae</taxon>
        <taxon>Micromonospora</taxon>
    </lineage>
</organism>
<dbReference type="InterPro" id="IPR050090">
    <property type="entry name" value="Tyrosine_recombinase_XerCD"/>
</dbReference>
<feature type="domain" description="Core-binding (CB)" evidence="6">
    <location>
        <begin position="67"/>
        <end position="149"/>
    </location>
</feature>
<dbReference type="InterPro" id="IPR004107">
    <property type="entry name" value="Integrase_SAM-like_N"/>
</dbReference>
<evidence type="ECO:0000256" key="1">
    <source>
        <dbReference type="ARBA" id="ARBA00022908"/>
    </source>
</evidence>
<evidence type="ECO:0000313" key="8">
    <source>
        <dbReference type="Proteomes" id="UP000199375"/>
    </source>
</evidence>
<sequence length="435" mass="47723">MTTPADAVVPPRPRDGLGRGLGALIPKVMPPASPTTPAADPKQTLIEEITASVAALALPAGDPDTRWDPAAVTAAWLRSRRSPHTRRAYFRDLADYLAWLQEAGLDPLRATRPDVDLYLAELRDARPPLSAATLNRKLASISSWYRYLVDADIATRNPAATIDRAPVNRDHSTTIGLTVTEVRALLHAADTEVSRLGPDSPLRPRAERNRLLVAMLASLGLRVSEATGLDLVDLRHNAGHRTVLIRGKGGRDRELPVPAALGRLLDAYLPRQRRLIAGRLLLSKHLSEMEEFDRREWPAPGQPRQFDRAGFSGMTSRHAAETFRLEAMTDGELVARGVNGPLFTTTLYGNRLRQSSVWHLVRRLARVAGLAAADQVSPHSLRHAAATAALDDGAPLRDVQDLLGHADPRTTRRYDRNRGSLDRSPAHRLAVLYAE</sequence>
<dbReference type="Pfam" id="PF02899">
    <property type="entry name" value="Phage_int_SAM_1"/>
    <property type="match status" value="1"/>
</dbReference>
<proteinExistence type="predicted"/>